<evidence type="ECO:0000256" key="1">
    <source>
        <dbReference type="SAM" id="Coils"/>
    </source>
</evidence>
<gene>
    <name evidence="2" type="ORF">QYE76_044216</name>
</gene>
<feature type="coiled-coil region" evidence="1">
    <location>
        <begin position="199"/>
        <end position="226"/>
    </location>
</feature>
<dbReference type="PANTHER" id="PTHR33710:SF71">
    <property type="entry name" value="ENDONUCLEASE_EXONUCLEASE_PHOSPHATASE DOMAIN-CONTAINING PROTEIN"/>
    <property type="match status" value="1"/>
</dbReference>
<dbReference type="EMBL" id="JAUUTY010000002">
    <property type="protein sequence ID" value="KAK1683368.1"/>
    <property type="molecule type" value="Genomic_DNA"/>
</dbReference>
<keyword evidence="3" id="KW-1185">Reference proteome</keyword>
<dbReference type="Proteomes" id="UP001231189">
    <property type="component" value="Unassembled WGS sequence"/>
</dbReference>
<dbReference type="SUPFAM" id="SSF56219">
    <property type="entry name" value="DNase I-like"/>
    <property type="match status" value="1"/>
</dbReference>
<keyword evidence="1" id="KW-0175">Coiled coil</keyword>
<accession>A0AAD8TK85</accession>
<sequence length="370" mass="42597">MIPALQGLSSLQVSFGSVNDVHMQPADTILGKRMADEQEVQGERLELAIPWAQLWWPRKRQHPKEREDAGIEHGPIWATWCVPYTYDNKRQGRANVKVHLDRAVADCAWRELYADTHVQHLTSPVSDHCPVLVNILKEERTPTRQARRQYEIFWERDTALPERVAKAWEEVGCKRGLGDVMQGLNSVMDALQTWGKNKFGNILKELKKARAQLEILLRNNASQREVREATDHMNVLLYREEMLWVQRSRVTWLKEGDINTRFFHQKAVWRARKNKIKKLKDNDGTWKDAPTDMERMATSYFQELFTKDPSLNSDHLVSLVQNKVSMEMNEILGQDFTDEEIGDALFQIGPLKAPGVDGFQLGSTRGTGAL</sequence>
<organism evidence="2 3">
    <name type="scientific">Lolium multiflorum</name>
    <name type="common">Italian ryegrass</name>
    <name type="synonym">Lolium perenne subsp. multiflorum</name>
    <dbReference type="NCBI Taxonomy" id="4521"/>
    <lineage>
        <taxon>Eukaryota</taxon>
        <taxon>Viridiplantae</taxon>
        <taxon>Streptophyta</taxon>
        <taxon>Embryophyta</taxon>
        <taxon>Tracheophyta</taxon>
        <taxon>Spermatophyta</taxon>
        <taxon>Magnoliopsida</taxon>
        <taxon>Liliopsida</taxon>
        <taxon>Poales</taxon>
        <taxon>Poaceae</taxon>
        <taxon>BOP clade</taxon>
        <taxon>Pooideae</taxon>
        <taxon>Poodae</taxon>
        <taxon>Poeae</taxon>
        <taxon>Poeae Chloroplast Group 2 (Poeae type)</taxon>
        <taxon>Loliodinae</taxon>
        <taxon>Loliinae</taxon>
        <taxon>Lolium</taxon>
    </lineage>
</organism>
<evidence type="ECO:0000313" key="3">
    <source>
        <dbReference type="Proteomes" id="UP001231189"/>
    </source>
</evidence>
<reference evidence="2" key="1">
    <citation type="submission" date="2023-07" db="EMBL/GenBank/DDBJ databases">
        <title>A chromosome-level genome assembly of Lolium multiflorum.</title>
        <authorList>
            <person name="Chen Y."/>
            <person name="Copetti D."/>
            <person name="Kolliker R."/>
            <person name="Studer B."/>
        </authorList>
    </citation>
    <scope>NUCLEOTIDE SEQUENCE</scope>
    <source>
        <strain evidence="2">02402/16</strain>
        <tissue evidence="2">Leaf</tissue>
    </source>
</reference>
<evidence type="ECO:0000313" key="2">
    <source>
        <dbReference type="EMBL" id="KAK1683368.1"/>
    </source>
</evidence>
<dbReference type="PANTHER" id="PTHR33710">
    <property type="entry name" value="BNAC02G09200D PROTEIN"/>
    <property type="match status" value="1"/>
</dbReference>
<comment type="caution">
    <text evidence="2">The sequence shown here is derived from an EMBL/GenBank/DDBJ whole genome shotgun (WGS) entry which is preliminary data.</text>
</comment>
<dbReference type="AlphaFoldDB" id="A0AAD8TK85"/>
<protein>
    <submittedName>
        <fullName evidence="2">Uncharacterized protein</fullName>
    </submittedName>
</protein>
<name>A0AAD8TK85_LOLMU</name>
<dbReference type="InterPro" id="IPR036691">
    <property type="entry name" value="Endo/exonu/phosph_ase_sf"/>
</dbReference>
<proteinExistence type="predicted"/>